<evidence type="ECO:0000313" key="1">
    <source>
        <dbReference type="EMBL" id="PGG96480.1"/>
    </source>
</evidence>
<gene>
    <name evidence="1" type="ORF">AJ79_09570</name>
</gene>
<name>A0A2B7WIY8_9EURO</name>
<sequence length="47" mass="4770">MCKRILGRFNTCGHTGLYMAFRAAATGDTGAGADDNGGHGDAPDAEV</sequence>
<dbReference type="Proteomes" id="UP000223968">
    <property type="component" value="Unassembled WGS sequence"/>
</dbReference>
<evidence type="ECO:0000313" key="2">
    <source>
        <dbReference type="Proteomes" id="UP000223968"/>
    </source>
</evidence>
<organism evidence="1 2">
    <name type="scientific">Helicocarpus griseus UAMH5409</name>
    <dbReference type="NCBI Taxonomy" id="1447875"/>
    <lineage>
        <taxon>Eukaryota</taxon>
        <taxon>Fungi</taxon>
        <taxon>Dikarya</taxon>
        <taxon>Ascomycota</taxon>
        <taxon>Pezizomycotina</taxon>
        <taxon>Eurotiomycetes</taxon>
        <taxon>Eurotiomycetidae</taxon>
        <taxon>Onygenales</taxon>
        <taxon>Ajellomycetaceae</taxon>
        <taxon>Helicocarpus</taxon>
    </lineage>
</organism>
<protein>
    <submittedName>
        <fullName evidence="1">Uncharacterized protein</fullName>
    </submittedName>
</protein>
<comment type="caution">
    <text evidence="1">The sequence shown here is derived from an EMBL/GenBank/DDBJ whole genome shotgun (WGS) entry which is preliminary data.</text>
</comment>
<proteinExistence type="predicted"/>
<dbReference type="EMBL" id="PDNB01000279">
    <property type="protein sequence ID" value="PGG96480.1"/>
    <property type="molecule type" value="Genomic_DNA"/>
</dbReference>
<keyword evidence="2" id="KW-1185">Reference proteome</keyword>
<reference evidence="1 2" key="1">
    <citation type="submission" date="2017-10" db="EMBL/GenBank/DDBJ databases">
        <title>Comparative genomics in systemic dimorphic fungi from Ajellomycetaceae.</title>
        <authorList>
            <person name="Munoz J.F."/>
            <person name="Mcewen J.G."/>
            <person name="Clay O.K."/>
            <person name="Cuomo C.A."/>
        </authorList>
    </citation>
    <scope>NUCLEOTIDE SEQUENCE [LARGE SCALE GENOMIC DNA]</scope>
    <source>
        <strain evidence="1 2">UAMH5409</strain>
    </source>
</reference>
<dbReference type="AlphaFoldDB" id="A0A2B7WIY8"/>
<accession>A0A2B7WIY8</accession>